<dbReference type="PANTHER" id="PTHR14274">
    <property type="entry name" value="SMALL INTEGRAL MEMBRANE PROTEIN 8"/>
    <property type="match status" value="1"/>
</dbReference>
<keyword evidence="9" id="KW-1185">Reference proteome</keyword>
<dbReference type="Proteomes" id="UP001159428">
    <property type="component" value="Unassembled WGS sequence"/>
</dbReference>
<dbReference type="PANTHER" id="PTHR14274:SF1">
    <property type="entry name" value="SMALL INTEGRAL MEMBRANE PROTEIN 8"/>
    <property type="match status" value="1"/>
</dbReference>
<evidence type="ECO:0000256" key="2">
    <source>
        <dbReference type="ARBA" id="ARBA00009328"/>
    </source>
</evidence>
<organism evidence="8 9">
    <name type="scientific">Pocillopora meandrina</name>
    <dbReference type="NCBI Taxonomy" id="46732"/>
    <lineage>
        <taxon>Eukaryota</taxon>
        <taxon>Metazoa</taxon>
        <taxon>Cnidaria</taxon>
        <taxon>Anthozoa</taxon>
        <taxon>Hexacorallia</taxon>
        <taxon>Scleractinia</taxon>
        <taxon>Astrocoeniina</taxon>
        <taxon>Pocilloporidae</taxon>
        <taxon>Pocillopora</taxon>
    </lineage>
</organism>
<evidence type="ECO:0000313" key="9">
    <source>
        <dbReference type="Proteomes" id="UP001159428"/>
    </source>
</evidence>
<gene>
    <name evidence="8" type="ORF">PMEA_00030351</name>
</gene>
<reference evidence="8 9" key="1">
    <citation type="submission" date="2022-05" db="EMBL/GenBank/DDBJ databases">
        <authorList>
            <consortium name="Genoscope - CEA"/>
            <person name="William W."/>
        </authorList>
    </citation>
    <scope>NUCLEOTIDE SEQUENCE [LARGE SCALE GENOMIC DNA]</scope>
</reference>
<evidence type="ECO:0000256" key="5">
    <source>
        <dbReference type="ARBA" id="ARBA00022989"/>
    </source>
</evidence>
<dbReference type="Pfam" id="PF14937">
    <property type="entry name" value="DUF4500"/>
    <property type="match status" value="1"/>
</dbReference>
<comment type="caution">
    <text evidence="8">The sequence shown here is derived from an EMBL/GenBank/DDBJ whole genome shotgun (WGS) entry which is preliminary data.</text>
</comment>
<sequence length="74" mass="8052">MASSPEKKSARQSTLAFRLINPELFIKPNKVIMIGGSVALAGCVLFLGYMNFGGEKQTVSTSAHNHGRVKSKWD</sequence>
<keyword evidence="5 7" id="KW-1133">Transmembrane helix</keyword>
<feature type="transmembrane region" description="Helical" evidence="7">
    <location>
        <begin position="31"/>
        <end position="52"/>
    </location>
</feature>
<dbReference type="GO" id="GO:0016020">
    <property type="term" value="C:membrane"/>
    <property type="evidence" value="ECO:0007669"/>
    <property type="project" value="UniProtKB-SubCell"/>
</dbReference>
<name>A0AAU9XU24_9CNID</name>
<evidence type="ECO:0000256" key="3">
    <source>
        <dbReference type="ARBA" id="ARBA00014451"/>
    </source>
</evidence>
<evidence type="ECO:0000256" key="6">
    <source>
        <dbReference type="ARBA" id="ARBA00023136"/>
    </source>
</evidence>
<dbReference type="EMBL" id="CALNXJ010000066">
    <property type="protein sequence ID" value="CAH3157997.1"/>
    <property type="molecule type" value="Genomic_DNA"/>
</dbReference>
<evidence type="ECO:0000256" key="4">
    <source>
        <dbReference type="ARBA" id="ARBA00022692"/>
    </source>
</evidence>
<accession>A0AAU9XU24</accession>
<protein>
    <recommendedName>
        <fullName evidence="3">Small integral membrane protein 8</fullName>
    </recommendedName>
</protein>
<evidence type="ECO:0000256" key="7">
    <source>
        <dbReference type="SAM" id="Phobius"/>
    </source>
</evidence>
<comment type="subcellular location">
    <subcellularLocation>
        <location evidence="1">Membrane</location>
        <topology evidence="1">Single-pass membrane protein</topology>
    </subcellularLocation>
</comment>
<evidence type="ECO:0000256" key="1">
    <source>
        <dbReference type="ARBA" id="ARBA00004167"/>
    </source>
</evidence>
<proteinExistence type="inferred from homology"/>
<comment type="similarity">
    <text evidence="2">Belongs to the SMIM8 family.</text>
</comment>
<dbReference type="InterPro" id="IPR026686">
    <property type="entry name" value="UPF0708"/>
</dbReference>
<keyword evidence="4 7" id="KW-0812">Transmembrane</keyword>
<keyword evidence="6 7" id="KW-0472">Membrane</keyword>
<evidence type="ECO:0000313" key="8">
    <source>
        <dbReference type="EMBL" id="CAH3157997.1"/>
    </source>
</evidence>
<dbReference type="AlphaFoldDB" id="A0AAU9XU24"/>